<dbReference type="InterPro" id="IPR014284">
    <property type="entry name" value="RNA_pol_sigma-70_dom"/>
</dbReference>
<evidence type="ECO:0000313" key="9">
    <source>
        <dbReference type="Proteomes" id="UP000056252"/>
    </source>
</evidence>
<name>A0A0S2KME8_9BACT</name>
<feature type="domain" description="RNA polymerase sigma-70 region 2" evidence="6">
    <location>
        <begin position="15"/>
        <end position="82"/>
    </location>
</feature>
<organism evidence="8 9">
    <name type="scientific">Hoylesella enoeca</name>
    <dbReference type="NCBI Taxonomy" id="76123"/>
    <lineage>
        <taxon>Bacteria</taxon>
        <taxon>Pseudomonadati</taxon>
        <taxon>Bacteroidota</taxon>
        <taxon>Bacteroidia</taxon>
        <taxon>Bacteroidales</taxon>
        <taxon>Prevotellaceae</taxon>
        <taxon>Hoylesella</taxon>
    </lineage>
</organism>
<evidence type="ECO:0000259" key="6">
    <source>
        <dbReference type="Pfam" id="PF04542"/>
    </source>
</evidence>
<dbReference type="Pfam" id="PF04542">
    <property type="entry name" value="Sigma70_r2"/>
    <property type="match status" value="1"/>
</dbReference>
<dbReference type="SUPFAM" id="SSF88659">
    <property type="entry name" value="Sigma3 and sigma4 domains of RNA polymerase sigma factors"/>
    <property type="match status" value="1"/>
</dbReference>
<dbReference type="STRING" id="76123.AS203_10490"/>
<dbReference type="GO" id="GO:0006352">
    <property type="term" value="P:DNA-templated transcription initiation"/>
    <property type="evidence" value="ECO:0007669"/>
    <property type="project" value="InterPro"/>
</dbReference>
<protein>
    <recommendedName>
        <fullName evidence="10">RNA polymerase subunit sigma-70</fullName>
    </recommendedName>
</protein>
<keyword evidence="2" id="KW-0805">Transcription regulation</keyword>
<comment type="similarity">
    <text evidence="1">Belongs to the sigma-70 factor family. ECF subfamily.</text>
</comment>
<dbReference type="PANTHER" id="PTHR43133">
    <property type="entry name" value="RNA POLYMERASE ECF-TYPE SIGMA FACTO"/>
    <property type="match status" value="1"/>
</dbReference>
<dbReference type="RefSeq" id="WP_025065226.1">
    <property type="nucleotide sequence ID" value="NZ_CAUPOR010000004.1"/>
</dbReference>
<evidence type="ECO:0000259" key="7">
    <source>
        <dbReference type="Pfam" id="PF08281"/>
    </source>
</evidence>
<evidence type="ECO:0000256" key="5">
    <source>
        <dbReference type="ARBA" id="ARBA00023163"/>
    </source>
</evidence>
<dbReference type="Pfam" id="PF08281">
    <property type="entry name" value="Sigma70_r4_2"/>
    <property type="match status" value="1"/>
</dbReference>
<dbReference type="NCBIfam" id="TIGR02937">
    <property type="entry name" value="sigma70-ECF"/>
    <property type="match status" value="1"/>
</dbReference>
<keyword evidence="5" id="KW-0804">Transcription</keyword>
<dbReference type="SUPFAM" id="SSF88946">
    <property type="entry name" value="Sigma2 domain of RNA polymerase sigma factors"/>
    <property type="match status" value="1"/>
</dbReference>
<dbReference type="GO" id="GO:0003677">
    <property type="term" value="F:DNA binding"/>
    <property type="evidence" value="ECO:0007669"/>
    <property type="project" value="UniProtKB-KW"/>
</dbReference>
<dbReference type="eggNOG" id="COG1595">
    <property type="taxonomic scope" value="Bacteria"/>
</dbReference>
<proteinExistence type="inferred from homology"/>
<evidence type="ECO:0000256" key="2">
    <source>
        <dbReference type="ARBA" id="ARBA00023015"/>
    </source>
</evidence>
<keyword evidence="4" id="KW-0238">DNA-binding</keyword>
<dbReference type="InterPro" id="IPR013249">
    <property type="entry name" value="RNA_pol_sigma70_r4_t2"/>
</dbReference>
<dbReference type="Gene3D" id="1.10.1740.10">
    <property type="match status" value="1"/>
</dbReference>
<dbReference type="KEGG" id="peo:AS203_10490"/>
<evidence type="ECO:0000256" key="3">
    <source>
        <dbReference type="ARBA" id="ARBA00023082"/>
    </source>
</evidence>
<dbReference type="OrthoDB" id="1453134at2"/>
<dbReference type="InterPro" id="IPR013325">
    <property type="entry name" value="RNA_pol_sigma_r2"/>
</dbReference>
<dbReference type="AlphaFoldDB" id="A0A0S2KME8"/>
<dbReference type="InterPro" id="IPR039425">
    <property type="entry name" value="RNA_pol_sigma-70-like"/>
</dbReference>
<dbReference type="InterPro" id="IPR036388">
    <property type="entry name" value="WH-like_DNA-bd_sf"/>
</dbReference>
<dbReference type="InterPro" id="IPR007627">
    <property type="entry name" value="RNA_pol_sigma70_r2"/>
</dbReference>
<dbReference type="PANTHER" id="PTHR43133:SF8">
    <property type="entry name" value="RNA POLYMERASE SIGMA FACTOR HI_1459-RELATED"/>
    <property type="match status" value="1"/>
</dbReference>
<dbReference type="Proteomes" id="UP000056252">
    <property type="component" value="Chromosome"/>
</dbReference>
<dbReference type="GO" id="GO:0016987">
    <property type="term" value="F:sigma factor activity"/>
    <property type="evidence" value="ECO:0007669"/>
    <property type="project" value="UniProtKB-KW"/>
</dbReference>
<dbReference type="Gene3D" id="1.10.10.10">
    <property type="entry name" value="Winged helix-like DNA-binding domain superfamily/Winged helix DNA-binding domain"/>
    <property type="match status" value="1"/>
</dbReference>
<feature type="domain" description="RNA polymerase sigma factor 70 region 4 type 2" evidence="7">
    <location>
        <begin position="109"/>
        <end position="157"/>
    </location>
</feature>
<accession>A0A0S2KME8</accession>
<dbReference type="PRINTS" id="PR00038">
    <property type="entry name" value="HTHLUXR"/>
</dbReference>
<sequence>MNNRQSDRQKEFGELFRTYYAPMVLYATRLFGNVTDAEDVVQDVFSQLLLSGQPLTVFGRVKAYLFTVLHNKIIDALRYQQRHRREALIDVHVGDSLEEAIFELDVYARLYEEIEKLPVKNAHVLQLKLQGKSDREIAALLDIKYETVRSHVKHGIASLRGKLSTY</sequence>
<keyword evidence="3" id="KW-0731">Sigma factor</keyword>
<evidence type="ECO:0000313" key="8">
    <source>
        <dbReference type="EMBL" id="ALO49467.1"/>
    </source>
</evidence>
<reference evidence="9" key="1">
    <citation type="submission" date="2015-11" db="EMBL/GenBank/DDBJ databases">
        <authorList>
            <person name="Holder M.E."/>
            <person name="Ajami N.J."/>
            <person name="Petrosino J.F."/>
        </authorList>
    </citation>
    <scope>NUCLEOTIDE SEQUENCE [LARGE SCALE GENOMIC DNA]</scope>
    <source>
        <strain evidence="9">F0113</strain>
    </source>
</reference>
<evidence type="ECO:0000256" key="1">
    <source>
        <dbReference type="ARBA" id="ARBA00010641"/>
    </source>
</evidence>
<evidence type="ECO:0000256" key="4">
    <source>
        <dbReference type="ARBA" id="ARBA00023125"/>
    </source>
</evidence>
<dbReference type="EMBL" id="CP013195">
    <property type="protein sequence ID" value="ALO49467.1"/>
    <property type="molecule type" value="Genomic_DNA"/>
</dbReference>
<evidence type="ECO:0008006" key="10">
    <source>
        <dbReference type="Google" id="ProtNLM"/>
    </source>
</evidence>
<keyword evidence="9" id="KW-1185">Reference proteome</keyword>
<gene>
    <name evidence="8" type="ORF">AS203_10490</name>
</gene>
<dbReference type="InterPro" id="IPR000792">
    <property type="entry name" value="Tscrpt_reg_LuxR_C"/>
</dbReference>
<dbReference type="InterPro" id="IPR013324">
    <property type="entry name" value="RNA_pol_sigma_r3/r4-like"/>
</dbReference>